<dbReference type="Proteomes" id="UP000189580">
    <property type="component" value="Chromosome a"/>
</dbReference>
<dbReference type="EMBL" id="CP014501">
    <property type="protein sequence ID" value="ANB13528.1"/>
    <property type="molecule type" value="Genomic_DNA"/>
</dbReference>
<evidence type="ECO:0000256" key="4">
    <source>
        <dbReference type="ARBA" id="ARBA00023128"/>
    </source>
</evidence>
<name>A0A167E1B1_9ASCO</name>
<comment type="subcellular location">
    <subcellularLocation>
        <location evidence="1 6">Mitochondrion</location>
    </subcellularLocation>
</comment>
<evidence type="ECO:0000256" key="1">
    <source>
        <dbReference type="ARBA" id="ARBA00004173"/>
    </source>
</evidence>
<dbReference type="InterPro" id="IPR016939">
    <property type="entry name" value="Ribosomal_mS23_fun"/>
</dbReference>
<evidence type="ECO:0000256" key="3">
    <source>
        <dbReference type="ARBA" id="ARBA00022980"/>
    </source>
</evidence>
<evidence type="ECO:0000313" key="9">
    <source>
        <dbReference type="Proteomes" id="UP000189580"/>
    </source>
</evidence>
<evidence type="ECO:0000256" key="5">
    <source>
        <dbReference type="ARBA" id="ARBA00023274"/>
    </source>
</evidence>
<keyword evidence="9" id="KW-1185">Reference proteome</keyword>
<dbReference type="GO" id="GO:0005763">
    <property type="term" value="C:mitochondrial small ribosomal subunit"/>
    <property type="evidence" value="ECO:0007669"/>
    <property type="project" value="UniProtKB-UniRule"/>
</dbReference>
<evidence type="ECO:0000256" key="6">
    <source>
        <dbReference type="PIRNR" id="PIRNR029764"/>
    </source>
</evidence>
<dbReference type="GeneID" id="30033669"/>
<keyword evidence="3 6" id="KW-0689">Ribosomal protein</keyword>
<proteinExistence type="inferred from homology"/>
<evidence type="ECO:0000256" key="2">
    <source>
        <dbReference type="ARBA" id="ARBA00009864"/>
    </source>
</evidence>
<dbReference type="AlphaFoldDB" id="A0A167E1B1"/>
<evidence type="ECO:0000313" key="8">
    <source>
        <dbReference type="EMBL" id="ANB13528.1"/>
    </source>
</evidence>
<dbReference type="PANTHER" id="PTHR37799">
    <property type="entry name" value="37S RIBOSOMAL PROTEIN S25, MITOCHONDRIAL"/>
    <property type="match status" value="1"/>
</dbReference>
<dbReference type="Pfam" id="PF13741">
    <property type="entry name" value="MRP-S25"/>
    <property type="match status" value="1"/>
</dbReference>
<keyword evidence="4 6" id="KW-0496">Mitochondrion</keyword>
<dbReference type="OrthoDB" id="5542239at2759"/>
<comment type="similarity">
    <text evidence="2">Belongs to the mitochondrion-specific ribosomal protein mS23 family.</text>
</comment>
<dbReference type="PIRSF" id="PIRSF029764">
    <property type="entry name" value="RSM25"/>
    <property type="match status" value="1"/>
</dbReference>
<sequence length="262" mass="29884">MKLQTDAIQVAQRTAHLLRAGQKTIRRGSPGGSISEPAWFKVVAANPPTQNLQQKLRNLDVFQSSPKSPPVGEKKRSTGLYVTRYKQKFSTRAQHMYRIRDVKYFEDKIRNAFYEQHPWELARPKVVIENDGNDAAKFDWSTISQENKRLDGESVVQRTLFLLKSAEFKGNESWTDAYDQARLEFYRLRMREEAELEVAAEEATMFGSVFGPSYLEHGINAEQKVIDEWIVQATEATKAKKAQLSGPVSFENDNEPEAPVAN</sequence>
<dbReference type="PANTHER" id="PTHR37799:SF1">
    <property type="entry name" value="SMALL RIBOSOMAL SUBUNIT PROTEIN MS23"/>
    <property type="match status" value="1"/>
</dbReference>
<dbReference type="RefSeq" id="XP_018736005.1">
    <property type="nucleotide sequence ID" value="XM_018878732.1"/>
</dbReference>
<gene>
    <name evidence="8" type="primary">RSM25</name>
    <name evidence="8" type="ORF">AWJ20_1824</name>
</gene>
<keyword evidence="5 6" id="KW-0687">Ribonucleoprotein</keyword>
<comment type="subunit">
    <text evidence="6">Component of the mitochondrial small ribosomal subunit.</text>
</comment>
<reference evidence="8 9" key="1">
    <citation type="submission" date="2016-02" db="EMBL/GenBank/DDBJ databases">
        <title>Complete genome sequence and transcriptome regulation of the pentose utilising yeast Sugiyamaella lignohabitans.</title>
        <authorList>
            <person name="Bellasio M."/>
            <person name="Peymann A."/>
            <person name="Valli M."/>
            <person name="Sipitzky M."/>
            <person name="Graf A."/>
            <person name="Sauer M."/>
            <person name="Marx H."/>
            <person name="Mattanovich D."/>
        </authorList>
    </citation>
    <scope>NUCLEOTIDE SEQUENCE [LARGE SCALE GENOMIC DNA]</scope>
    <source>
        <strain evidence="8 9">CBS 10342</strain>
    </source>
</reference>
<dbReference type="GO" id="GO:0003735">
    <property type="term" value="F:structural constituent of ribosome"/>
    <property type="evidence" value="ECO:0007669"/>
    <property type="project" value="UniProtKB-UniRule"/>
</dbReference>
<organism evidence="8 9">
    <name type="scientific">Sugiyamaella lignohabitans</name>
    <dbReference type="NCBI Taxonomy" id="796027"/>
    <lineage>
        <taxon>Eukaryota</taxon>
        <taxon>Fungi</taxon>
        <taxon>Dikarya</taxon>
        <taxon>Ascomycota</taxon>
        <taxon>Saccharomycotina</taxon>
        <taxon>Dipodascomycetes</taxon>
        <taxon>Dipodascales</taxon>
        <taxon>Trichomonascaceae</taxon>
        <taxon>Sugiyamaella</taxon>
    </lineage>
</organism>
<dbReference type="KEGG" id="slb:AWJ20_1824"/>
<evidence type="ECO:0000256" key="7">
    <source>
        <dbReference type="SAM" id="MobiDB-lite"/>
    </source>
</evidence>
<protein>
    <recommendedName>
        <fullName evidence="6">37S ribosomal protein S25, mitochondrial</fullName>
    </recommendedName>
</protein>
<accession>A0A167E1B1</accession>
<feature type="region of interest" description="Disordered" evidence="7">
    <location>
        <begin position="242"/>
        <end position="262"/>
    </location>
</feature>